<gene>
    <name evidence="4" type="ORF">FNL38_102962</name>
</gene>
<keyword evidence="1" id="KW-0805">Transcription regulation</keyword>
<dbReference type="GO" id="GO:0003677">
    <property type="term" value="F:DNA binding"/>
    <property type="evidence" value="ECO:0007669"/>
    <property type="project" value="UniProtKB-UniRule"/>
</dbReference>
<accession>A0A652YUN6</accession>
<evidence type="ECO:0000256" key="2">
    <source>
        <dbReference type="ARBA" id="ARBA00023125"/>
    </source>
</evidence>
<dbReference type="Gene3D" id="1.10.357.10">
    <property type="entry name" value="Tetracycline Repressor, domain 2"/>
    <property type="match status" value="1"/>
</dbReference>
<comment type="caution">
    <text evidence="4">The sequence shown here is derived from an EMBL/GenBank/DDBJ whole genome shotgun (WGS) entry which is preliminary data.</text>
</comment>
<dbReference type="InterPro" id="IPR009057">
    <property type="entry name" value="Homeodomain-like_sf"/>
</dbReference>
<evidence type="ECO:0000313" key="4">
    <source>
        <dbReference type="EMBL" id="TYQ06818.1"/>
    </source>
</evidence>
<dbReference type="EMBL" id="VNIQ01000002">
    <property type="protein sequence ID" value="TYQ06818.1"/>
    <property type="molecule type" value="Genomic_DNA"/>
</dbReference>
<dbReference type="InterPro" id="IPR001647">
    <property type="entry name" value="HTH_TetR"/>
</dbReference>
<organism evidence="4">
    <name type="scientific">Nocardia globerula</name>
    <dbReference type="NCBI Taxonomy" id="1818"/>
    <lineage>
        <taxon>Bacteria</taxon>
        <taxon>Bacillati</taxon>
        <taxon>Actinomycetota</taxon>
        <taxon>Actinomycetes</taxon>
        <taxon>Mycobacteriales</taxon>
        <taxon>Nocardiaceae</taxon>
        <taxon>Nocardia</taxon>
    </lineage>
</organism>
<dbReference type="InterPro" id="IPR054156">
    <property type="entry name" value="YxaF_TetR_C"/>
</dbReference>
<dbReference type="PROSITE" id="PS50977">
    <property type="entry name" value="HTH_TETR_2"/>
    <property type="match status" value="1"/>
</dbReference>
<keyword evidence="3" id="KW-0804">Transcription</keyword>
<dbReference type="Pfam" id="PF21993">
    <property type="entry name" value="TetR_C_13_2"/>
    <property type="match status" value="1"/>
</dbReference>
<dbReference type="AlphaFoldDB" id="A0A652YUN6"/>
<name>A0A652YUN6_NOCGL</name>
<dbReference type="Pfam" id="PF00440">
    <property type="entry name" value="TetR_N"/>
    <property type="match status" value="1"/>
</dbReference>
<protein>
    <submittedName>
        <fullName evidence="4">TetR family transcriptional regulator</fullName>
    </submittedName>
</protein>
<reference evidence="4" key="1">
    <citation type="submission" date="2019-07" db="EMBL/GenBank/DDBJ databases">
        <title>Genomic Encyclopedia of Type Strains, Phase IV (KMG-IV): sequencing the most valuable type-strain genomes for metagenomic binning, comparative biology and taxonomic classification.</title>
        <authorList>
            <person name="Goeker M."/>
        </authorList>
    </citation>
    <scope>NUCLEOTIDE SEQUENCE</scope>
    <source>
        <strain evidence="4">DSM 44596</strain>
    </source>
</reference>
<dbReference type="SUPFAM" id="SSF48498">
    <property type="entry name" value="Tetracyclin repressor-like, C-terminal domain"/>
    <property type="match status" value="1"/>
</dbReference>
<evidence type="ECO:0000256" key="3">
    <source>
        <dbReference type="ARBA" id="ARBA00023163"/>
    </source>
</evidence>
<dbReference type="InterPro" id="IPR036271">
    <property type="entry name" value="Tet_transcr_reg_TetR-rel_C_sf"/>
</dbReference>
<dbReference type="PANTHER" id="PTHR47506:SF3">
    <property type="entry name" value="HTH-TYPE TRANSCRIPTIONAL REGULATOR LMRA"/>
    <property type="match status" value="1"/>
</dbReference>
<proteinExistence type="predicted"/>
<dbReference type="SUPFAM" id="SSF46689">
    <property type="entry name" value="Homeodomain-like"/>
    <property type="match status" value="1"/>
</dbReference>
<keyword evidence="2" id="KW-0238">DNA-binding</keyword>
<dbReference type="PANTHER" id="PTHR47506">
    <property type="entry name" value="TRANSCRIPTIONAL REGULATORY PROTEIN"/>
    <property type="match status" value="1"/>
</dbReference>
<evidence type="ECO:0000256" key="1">
    <source>
        <dbReference type="ARBA" id="ARBA00023015"/>
    </source>
</evidence>
<sequence length="192" mass="20155">MADLSSRERMIRSAVELISRNGVDATSFNDVIKHSSAPRGSIYHHFPGGKTQLMVEAVQAAGAVITRRISAASATGSPADIIDAVGDIWRRNLANSDFAIGCPIIAGGLARASEPEVAQAAAEVLAGWQTLVETALGEAGSPPDQARSMANVTIASIEGAVALCQTTRSIEPLERVMSTLQDLSETTVAHRY</sequence>